<dbReference type="Gene3D" id="1.10.357.10">
    <property type="entry name" value="Tetracycline Repressor, domain 2"/>
    <property type="match status" value="1"/>
</dbReference>
<evidence type="ECO:0000313" key="3">
    <source>
        <dbReference type="Proteomes" id="UP001597055"/>
    </source>
</evidence>
<dbReference type="SUPFAM" id="SSF48498">
    <property type="entry name" value="Tetracyclin repressor-like, C-terminal domain"/>
    <property type="match status" value="1"/>
</dbReference>
<reference evidence="3" key="1">
    <citation type="journal article" date="2019" name="Int. J. Syst. Evol. Microbiol.">
        <title>The Global Catalogue of Microorganisms (GCM) 10K type strain sequencing project: providing services to taxonomists for standard genome sequencing and annotation.</title>
        <authorList>
            <consortium name="The Broad Institute Genomics Platform"/>
            <consortium name="The Broad Institute Genome Sequencing Center for Infectious Disease"/>
            <person name="Wu L."/>
            <person name="Ma J."/>
        </authorList>
    </citation>
    <scope>NUCLEOTIDE SEQUENCE [LARGE SCALE GENOMIC DNA]</scope>
    <source>
        <strain evidence="3">CCUG 54523</strain>
    </source>
</reference>
<accession>A0ABW3AFB6</accession>
<protein>
    <submittedName>
        <fullName evidence="2">TetR family transcriptional regulator C-terminal domain-containing protein</fullName>
    </submittedName>
</protein>
<feature type="domain" description="BetI-type transcriptional repressor C-terminal" evidence="1">
    <location>
        <begin position="82"/>
        <end position="186"/>
    </location>
</feature>
<dbReference type="InterPro" id="IPR039538">
    <property type="entry name" value="BetI_C"/>
</dbReference>
<proteinExistence type="predicted"/>
<dbReference type="InterPro" id="IPR036271">
    <property type="entry name" value="Tet_transcr_reg_TetR-rel_C_sf"/>
</dbReference>
<evidence type="ECO:0000259" key="1">
    <source>
        <dbReference type="Pfam" id="PF13977"/>
    </source>
</evidence>
<dbReference type="SUPFAM" id="SSF46689">
    <property type="entry name" value="Homeodomain-like"/>
    <property type="match status" value="1"/>
</dbReference>
<name>A0ABW3AFB6_9MICO</name>
<comment type="caution">
    <text evidence="2">The sequence shown here is derived from an EMBL/GenBank/DDBJ whole genome shotgun (WGS) entry which is preliminary data.</text>
</comment>
<dbReference type="InterPro" id="IPR009057">
    <property type="entry name" value="Homeodomain-like_sf"/>
</dbReference>
<dbReference type="Pfam" id="PF13977">
    <property type="entry name" value="TetR_C_6"/>
    <property type="match status" value="1"/>
</dbReference>
<organism evidence="2 3">
    <name type="scientific">Microbacterium insulae</name>
    <dbReference type="NCBI Taxonomy" id="483014"/>
    <lineage>
        <taxon>Bacteria</taxon>
        <taxon>Bacillati</taxon>
        <taxon>Actinomycetota</taxon>
        <taxon>Actinomycetes</taxon>
        <taxon>Micrococcales</taxon>
        <taxon>Microbacteriaceae</taxon>
        <taxon>Microbacterium</taxon>
    </lineage>
</organism>
<gene>
    <name evidence="2" type="ORF">ACFQ0P_04135</name>
</gene>
<sequence length="202" mass="22475">MPRTLDLRARKQEIAEATMTVLARGGSKALTVKALATELGGSTTLITHIYPRKSDLYDGVLSWLESDLELSLQSAGDDLMGLRTFIEWCLPTDERSLAMERARLSLLTRADDDVRIREFLDNLEERMRSLIRERLAPIVRPEELETLTLYVRAVTNGAVLSAAEHPGKWTRQRQVRAASILLDSILSFTTPGAPDGPSRGNS</sequence>
<dbReference type="Proteomes" id="UP001597055">
    <property type="component" value="Unassembled WGS sequence"/>
</dbReference>
<dbReference type="EMBL" id="JBHTII010000001">
    <property type="protein sequence ID" value="MFD0789577.1"/>
    <property type="molecule type" value="Genomic_DNA"/>
</dbReference>
<evidence type="ECO:0000313" key="2">
    <source>
        <dbReference type="EMBL" id="MFD0789577.1"/>
    </source>
</evidence>
<dbReference type="RefSeq" id="WP_204980667.1">
    <property type="nucleotide sequence ID" value="NZ_JBHTII010000001.1"/>
</dbReference>
<keyword evidence="3" id="KW-1185">Reference proteome</keyword>